<dbReference type="AlphaFoldDB" id="A0A0C1MS33"/>
<keyword evidence="2" id="KW-0732">Signal</keyword>
<feature type="signal peptide" evidence="2">
    <location>
        <begin position="1"/>
        <end position="22"/>
    </location>
</feature>
<dbReference type="PANTHER" id="PTHR42951">
    <property type="entry name" value="METALLO-BETA-LACTAMASE DOMAIN-CONTAINING"/>
    <property type="match status" value="1"/>
</dbReference>
<dbReference type="SUPFAM" id="SSF56281">
    <property type="entry name" value="Metallo-hydrolase/oxidoreductase"/>
    <property type="match status" value="1"/>
</dbReference>
<dbReference type="RefSeq" id="WP_039609284.1">
    <property type="nucleotide sequence ID" value="NZ_JWIC01000005.1"/>
</dbReference>
<accession>A0A0C1MS33</accession>
<name>A0A0C1MS33_9GAMM</name>
<dbReference type="OrthoDB" id="9769598at2"/>
<dbReference type="GO" id="GO:0017001">
    <property type="term" value="P:antibiotic catabolic process"/>
    <property type="evidence" value="ECO:0007669"/>
    <property type="project" value="UniProtKB-ARBA"/>
</dbReference>
<comment type="similarity">
    <text evidence="1">Belongs to the metallo-beta-lactamase superfamily. Class-B beta-lactamase family.</text>
</comment>
<dbReference type="InterPro" id="IPR050855">
    <property type="entry name" value="NDM-1-like"/>
</dbReference>
<feature type="domain" description="Metallo-beta-lactamase" evidence="3">
    <location>
        <begin position="45"/>
        <end position="213"/>
    </location>
</feature>
<dbReference type="InterPro" id="IPR001279">
    <property type="entry name" value="Metallo-B-lactamas"/>
</dbReference>
<evidence type="ECO:0000256" key="1">
    <source>
        <dbReference type="ARBA" id="ARBA00005250"/>
    </source>
</evidence>
<protein>
    <recommendedName>
        <fullName evidence="3">Metallo-beta-lactamase domain-containing protein</fullName>
    </recommendedName>
</protein>
<evidence type="ECO:0000259" key="3">
    <source>
        <dbReference type="SMART" id="SM00849"/>
    </source>
</evidence>
<dbReference type="Gene3D" id="3.60.15.10">
    <property type="entry name" value="Ribonuclease Z/Hydroxyacylglutathione hydrolase-like"/>
    <property type="match status" value="1"/>
</dbReference>
<evidence type="ECO:0000313" key="5">
    <source>
        <dbReference type="Proteomes" id="UP000031327"/>
    </source>
</evidence>
<proteinExistence type="inferred from homology"/>
<dbReference type="InterPro" id="IPR021860">
    <property type="entry name" value="Peptidase_S12_Pab87-rel_C"/>
</dbReference>
<sequence>MKKQFVWGLLAISILFSHLSFSKTALLPTLTKVRDHVYNLDIGYNTNVGIVLGDKYVVLIESGYGKASNKKIIDAVASLTDKPIKYVINLHMHGDHTGGNKFFESMGATIINQANVIYSENFDKHFPASSRLHFNDKLVLELGNETIYLEHMNAHTFDDAAIYLKKGNVFFIGENIRPQHVVNPGVLGMRSFSIWGKKAFKFINDDTAIVPAHGKAIINKQVLIEYRKNYVAWFNRFEQLSQAGASKEQMVADKTAKELAAKLNLDNASKHLEYYEYYATGIIDGDIEVPVTQAVSQLKAYVGRYTINGKPDIVIELIDDQLVIKQLASIISWIKPQDNDEFKVMKYNGGHVVFERDKQGQITSIKTMPHERAQNKEKFEGVFVKHL</sequence>
<dbReference type="InterPro" id="IPR036866">
    <property type="entry name" value="RibonucZ/Hydroxyglut_hydro"/>
</dbReference>
<dbReference type="Pfam" id="PF11954">
    <property type="entry name" value="DUF3471"/>
    <property type="match status" value="1"/>
</dbReference>
<evidence type="ECO:0000256" key="2">
    <source>
        <dbReference type="SAM" id="SignalP"/>
    </source>
</evidence>
<dbReference type="EMBL" id="JWIC01000005">
    <property type="protein sequence ID" value="KID57513.1"/>
    <property type="molecule type" value="Genomic_DNA"/>
</dbReference>
<dbReference type="Pfam" id="PF00753">
    <property type="entry name" value="Lactamase_B"/>
    <property type="match status" value="1"/>
</dbReference>
<organism evidence="4 5">
    <name type="scientific">Pseudoalteromonas luteoviolacea</name>
    <dbReference type="NCBI Taxonomy" id="43657"/>
    <lineage>
        <taxon>Bacteria</taxon>
        <taxon>Pseudomonadati</taxon>
        <taxon>Pseudomonadota</taxon>
        <taxon>Gammaproteobacteria</taxon>
        <taxon>Alteromonadales</taxon>
        <taxon>Pseudoalteromonadaceae</taxon>
        <taxon>Pseudoalteromonas</taxon>
    </lineage>
</organism>
<gene>
    <name evidence="4" type="ORF">JF50_09985</name>
</gene>
<feature type="chain" id="PRO_5002149470" description="Metallo-beta-lactamase domain-containing protein" evidence="2">
    <location>
        <begin position="23"/>
        <end position="387"/>
    </location>
</feature>
<reference evidence="4 5" key="1">
    <citation type="submission" date="2014-12" db="EMBL/GenBank/DDBJ databases">
        <title>Draft Genome Sequence of Pseudoalteromonas luteoviolacea HI1.</title>
        <authorList>
            <person name="Asahina A.Y."/>
            <person name="Hadfield M.G."/>
        </authorList>
    </citation>
    <scope>NUCLEOTIDE SEQUENCE [LARGE SCALE GENOMIC DNA]</scope>
    <source>
        <strain evidence="4 5">HI1</strain>
    </source>
</reference>
<dbReference type="PANTHER" id="PTHR42951:SF4">
    <property type="entry name" value="ACYL-COENZYME A THIOESTERASE MBLAC2"/>
    <property type="match status" value="1"/>
</dbReference>
<evidence type="ECO:0000313" key="4">
    <source>
        <dbReference type="EMBL" id="KID57513.1"/>
    </source>
</evidence>
<dbReference type="Proteomes" id="UP000031327">
    <property type="component" value="Unassembled WGS sequence"/>
</dbReference>
<dbReference type="SMART" id="SM00849">
    <property type="entry name" value="Lactamase_B"/>
    <property type="match status" value="1"/>
</dbReference>
<comment type="caution">
    <text evidence="4">The sequence shown here is derived from an EMBL/GenBank/DDBJ whole genome shotgun (WGS) entry which is preliminary data.</text>
</comment>